<evidence type="ECO:0000313" key="3">
    <source>
        <dbReference type="EMBL" id="KAK4093422.1"/>
    </source>
</evidence>
<dbReference type="EMBL" id="JAWRVI010000006">
    <property type="protein sequence ID" value="KAK4093422.1"/>
    <property type="molecule type" value="Genomic_DNA"/>
</dbReference>
<feature type="compositionally biased region" description="Acidic residues" evidence="1">
    <location>
        <begin position="789"/>
        <end position="800"/>
    </location>
</feature>
<comment type="caution">
    <text evidence="3">The sequence shown here is derived from an EMBL/GenBank/DDBJ whole genome shotgun (WGS) entry which is preliminary data.</text>
</comment>
<feature type="compositionally biased region" description="Basic and acidic residues" evidence="1">
    <location>
        <begin position="116"/>
        <end position="127"/>
    </location>
</feature>
<proteinExistence type="predicted"/>
<keyword evidence="2" id="KW-1133">Transmembrane helix</keyword>
<feature type="region of interest" description="Disordered" evidence="1">
    <location>
        <begin position="1"/>
        <end position="36"/>
    </location>
</feature>
<organism evidence="3 4">
    <name type="scientific">Purpureocillium lilacinum</name>
    <name type="common">Paecilomyces lilacinus</name>
    <dbReference type="NCBI Taxonomy" id="33203"/>
    <lineage>
        <taxon>Eukaryota</taxon>
        <taxon>Fungi</taxon>
        <taxon>Dikarya</taxon>
        <taxon>Ascomycota</taxon>
        <taxon>Pezizomycotina</taxon>
        <taxon>Sordariomycetes</taxon>
        <taxon>Hypocreomycetidae</taxon>
        <taxon>Hypocreales</taxon>
        <taxon>Ophiocordycipitaceae</taxon>
        <taxon>Purpureocillium</taxon>
    </lineage>
</organism>
<feature type="region of interest" description="Disordered" evidence="1">
    <location>
        <begin position="407"/>
        <end position="460"/>
    </location>
</feature>
<feature type="transmembrane region" description="Helical" evidence="2">
    <location>
        <begin position="380"/>
        <end position="398"/>
    </location>
</feature>
<name>A0ABR0CAW8_PURLI</name>
<gene>
    <name evidence="3" type="ORF">Purlil1_2579</name>
</gene>
<evidence type="ECO:0000256" key="1">
    <source>
        <dbReference type="SAM" id="MobiDB-lite"/>
    </source>
</evidence>
<feature type="region of interest" description="Disordered" evidence="1">
    <location>
        <begin position="489"/>
        <end position="800"/>
    </location>
</feature>
<accession>A0ABR0CAW8</accession>
<evidence type="ECO:0000256" key="2">
    <source>
        <dbReference type="SAM" id="Phobius"/>
    </source>
</evidence>
<sequence length="800" mass="86797">MRRTKVTIRQPPPRATIASRSDNATECHSPCSTADRPSTRLLKHAIERHCPSSAPSQSRPKHERSSYRVAYIQDHDRVTCPDQTEAGLEALRRELHMRGHENASCEVPFEAGSIKTEQKKPEEKDTHSFSLSHNHAQPKHHRRTNHPSTVREDGPAGNAKVLSSKPAKLPFTGREIGPAVVRSLAPQERPPRRLFRRSVCAVRACATRVLSARRSRGRGSRFQGFPTAPAPGARLARVPSLFVLSRQYKEAPPHHAFNLCTKSSLYSTRHHLPSTYLVSRANPITSEPKISFHPRTTLPGPPIASWRPRPPFALALFYPTPAQGTSRLYLAAIDPASQPQLTNHRPSDLVCRLRPRPPVAVAVAVAVEPSATMADASMNYLYTIGGYATLIGLGYVVYQVSTKNAGRRGAAAAPRTVKTTHQEPRKEDRKKKQRMESFASEAQEAAKAKSRINAAEEPKPAPVSYAAAAAADSAKDEVDNREFARQLAKAKEGTKFASKSDGSKQREKSVKQSRANQITDKAAADKAAADKTVAPLSTTSADADDDQSPATSPETSPVDASGVSDMLEPVPAGPSVLRITDSGKQEQKKKATKAPEKVETKKQRQNRKKAEAAKAARDEAEKDRKALEEKQRRAARIAEGRAAKDGSQFQAAQSKNSAWAQGAPNGNSAGKTPDAAVLHQPLDTFEEKPATTTVKPAAAKSEGSWMSSLPSEEEQMEMLKQDADEWSTVQTKASKKSKKASSVSSADEKAQPRPAAQPQQPTSGASKAAKPTPSQNFGGSFSALTTNDDGAEEAEEEWEV</sequence>
<feature type="compositionally biased region" description="Polar residues" evidence="1">
    <location>
        <begin position="647"/>
        <end position="670"/>
    </location>
</feature>
<feature type="compositionally biased region" description="Polar residues" evidence="1">
    <location>
        <begin position="18"/>
        <end position="36"/>
    </location>
</feature>
<feature type="compositionally biased region" description="Low complexity" evidence="1">
    <location>
        <begin position="436"/>
        <end position="445"/>
    </location>
</feature>
<reference evidence="3 4" key="1">
    <citation type="journal article" date="2024" name="Microbiol. Resour. Announc.">
        <title>Genome annotations for the ascomycete fungi Trichoderma harzianum, Trichoderma aggressivum, and Purpureocillium lilacinum.</title>
        <authorList>
            <person name="Beijen E.P.W."/>
            <person name="Ohm R.A."/>
        </authorList>
    </citation>
    <scope>NUCLEOTIDE SEQUENCE [LARGE SCALE GENOMIC DNA]</scope>
    <source>
        <strain evidence="3 4">CBS 150709</strain>
    </source>
</reference>
<feature type="compositionally biased region" description="Polar residues" evidence="1">
    <location>
        <begin position="772"/>
        <end position="788"/>
    </location>
</feature>
<feature type="compositionally biased region" description="Low complexity" evidence="1">
    <location>
        <begin position="530"/>
        <end position="541"/>
    </location>
</feature>
<feature type="compositionally biased region" description="Low complexity" evidence="1">
    <location>
        <begin position="690"/>
        <end position="700"/>
    </location>
</feature>
<evidence type="ECO:0000313" key="4">
    <source>
        <dbReference type="Proteomes" id="UP001287286"/>
    </source>
</evidence>
<feature type="region of interest" description="Disordered" evidence="1">
    <location>
        <begin position="102"/>
        <end position="169"/>
    </location>
</feature>
<protein>
    <submittedName>
        <fullName evidence="3">Uncharacterized protein</fullName>
    </submittedName>
</protein>
<feature type="compositionally biased region" description="Basic residues" evidence="1">
    <location>
        <begin position="136"/>
        <end position="145"/>
    </location>
</feature>
<dbReference type="Proteomes" id="UP001287286">
    <property type="component" value="Unassembled WGS sequence"/>
</dbReference>
<keyword evidence="2" id="KW-0472">Membrane</keyword>
<keyword evidence="4" id="KW-1185">Reference proteome</keyword>
<feature type="compositionally biased region" description="Low complexity" evidence="1">
    <location>
        <begin position="752"/>
        <end position="761"/>
    </location>
</feature>
<feature type="compositionally biased region" description="Basic and acidic residues" evidence="1">
    <location>
        <begin position="501"/>
        <end position="510"/>
    </location>
</feature>
<keyword evidence="2" id="KW-0812">Transmembrane</keyword>
<feature type="compositionally biased region" description="Basic and acidic residues" evidence="1">
    <location>
        <begin position="581"/>
        <end position="644"/>
    </location>
</feature>